<name>A0AAD9UGW5_RIDPI</name>
<evidence type="ECO:0000313" key="2">
    <source>
        <dbReference type="EMBL" id="KAK2189053.1"/>
    </source>
</evidence>
<reference evidence="2" key="1">
    <citation type="journal article" date="2023" name="Mol. Biol. Evol.">
        <title>Third-Generation Sequencing Reveals the Adaptive Role of the Epigenome in Three Deep-Sea Polychaetes.</title>
        <authorList>
            <person name="Perez M."/>
            <person name="Aroh O."/>
            <person name="Sun Y."/>
            <person name="Lan Y."/>
            <person name="Juniper S.K."/>
            <person name="Young C.R."/>
            <person name="Angers B."/>
            <person name="Qian P.Y."/>
        </authorList>
    </citation>
    <scope>NUCLEOTIDE SEQUENCE</scope>
    <source>
        <strain evidence="2">R07B-5</strain>
    </source>
</reference>
<keyword evidence="1" id="KW-1133">Transmembrane helix</keyword>
<keyword evidence="3" id="KW-1185">Reference proteome</keyword>
<accession>A0AAD9UGW5</accession>
<dbReference type="Proteomes" id="UP001209878">
    <property type="component" value="Unassembled WGS sequence"/>
</dbReference>
<proteinExistence type="predicted"/>
<gene>
    <name evidence="2" type="ORF">NP493_115g00015</name>
</gene>
<dbReference type="EMBL" id="JAODUO010000114">
    <property type="protein sequence ID" value="KAK2189053.1"/>
    <property type="molecule type" value="Genomic_DNA"/>
</dbReference>
<sequence>MVSVWVSSHKLCTHFSYPAKDQYKFNQISYSWKADFHYVIYMARLLNVSRSLALRLGPSLADCFLHLIVAVLVHVL</sequence>
<protein>
    <submittedName>
        <fullName evidence="2">Uncharacterized protein</fullName>
    </submittedName>
</protein>
<dbReference type="AlphaFoldDB" id="A0AAD9UGW5"/>
<comment type="caution">
    <text evidence="2">The sequence shown here is derived from an EMBL/GenBank/DDBJ whole genome shotgun (WGS) entry which is preliminary data.</text>
</comment>
<feature type="transmembrane region" description="Helical" evidence="1">
    <location>
        <begin position="52"/>
        <end position="75"/>
    </location>
</feature>
<evidence type="ECO:0000313" key="3">
    <source>
        <dbReference type="Proteomes" id="UP001209878"/>
    </source>
</evidence>
<keyword evidence="1" id="KW-0472">Membrane</keyword>
<evidence type="ECO:0000256" key="1">
    <source>
        <dbReference type="SAM" id="Phobius"/>
    </source>
</evidence>
<organism evidence="2 3">
    <name type="scientific">Ridgeia piscesae</name>
    <name type="common">Tubeworm</name>
    <dbReference type="NCBI Taxonomy" id="27915"/>
    <lineage>
        <taxon>Eukaryota</taxon>
        <taxon>Metazoa</taxon>
        <taxon>Spiralia</taxon>
        <taxon>Lophotrochozoa</taxon>
        <taxon>Annelida</taxon>
        <taxon>Polychaeta</taxon>
        <taxon>Sedentaria</taxon>
        <taxon>Canalipalpata</taxon>
        <taxon>Sabellida</taxon>
        <taxon>Siboglinidae</taxon>
        <taxon>Ridgeia</taxon>
    </lineage>
</organism>
<keyword evidence="1" id="KW-0812">Transmembrane</keyword>